<feature type="domain" description="STAS" evidence="3">
    <location>
        <begin position="7"/>
        <end position="105"/>
    </location>
</feature>
<dbReference type="SUPFAM" id="SSF52091">
    <property type="entry name" value="SpoIIaa-like"/>
    <property type="match status" value="1"/>
</dbReference>
<proteinExistence type="inferred from homology"/>
<dbReference type="PANTHER" id="PTHR33495">
    <property type="entry name" value="ANTI-SIGMA FACTOR ANTAGONIST TM_1081-RELATED-RELATED"/>
    <property type="match status" value="1"/>
</dbReference>
<evidence type="ECO:0000313" key="5">
    <source>
        <dbReference type="Proteomes" id="UP001596047"/>
    </source>
</evidence>
<dbReference type="Proteomes" id="UP001596047">
    <property type="component" value="Unassembled WGS sequence"/>
</dbReference>
<gene>
    <name evidence="4" type="ORF">ACFPYJ_09465</name>
</gene>
<dbReference type="EMBL" id="JBHSOW010000032">
    <property type="protein sequence ID" value="MFC5649355.1"/>
    <property type="molecule type" value="Genomic_DNA"/>
</dbReference>
<keyword evidence="5" id="KW-1185">Reference proteome</keyword>
<dbReference type="RefSeq" id="WP_379187861.1">
    <property type="nucleotide sequence ID" value="NZ_JBHSOW010000032.1"/>
</dbReference>
<evidence type="ECO:0000259" key="3">
    <source>
        <dbReference type="PROSITE" id="PS50801"/>
    </source>
</evidence>
<accession>A0ABW0VUS9</accession>
<comment type="similarity">
    <text evidence="1 2">Belongs to the anti-sigma-factor antagonist family.</text>
</comment>
<dbReference type="CDD" id="cd07043">
    <property type="entry name" value="STAS_anti-anti-sigma_factors"/>
    <property type="match status" value="1"/>
</dbReference>
<dbReference type="Gene3D" id="3.30.750.24">
    <property type="entry name" value="STAS domain"/>
    <property type="match status" value="1"/>
</dbReference>
<dbReference type="InterPro" id="IPR003658">
    <property type="entry name" value="Anti-sigma_ant"/>
</dbReference>
<protein>
    <recommendedName>
        <fullName evidence="2">Anti-sigma factor antagonist</fullName>
    </recommendedName>
</protein>
<dbReference type="PANTHER" id="PTHR33495:SF2">
    <property type="entry name" value="ANTI-SIGMA FACTOR ANTAGONIST TM_1081-RELATED"/>
    <property type="match status" value="1"/>
</dbReference>
<dbReference type="InterPro" id="IPR002645">
    <property type="entry name" value="STAS_dom"/>
</dbReference>
<organism evidence="4 5">
    <name type="scientific">Paenibacillus solisilvae</name>
    <dbReference type="NCBI Taxonomy" id="2486751"/>
    <lineage>
        <taxon>Bacteria</taxon>
        <taxon>Bacillati</taxon>
        <taxon>Bacillota</taxon>
        <taxon>Bacilli</taxon>
        <taxon>Bacillales</taxon>
        <taxon>Paenibacillaceae</taxon>
        <taxon>Paenibacillus</taxon>
    </lineage>
</organism>
<dbReference type="Pfam" id="PF01740">
    <property type="entry name" value="STAS"/>
    <property type="match status" value="1"/>
</dbReference>
<reference evidence="5" key="1">
    <citation type="journal article" date="2019" name="Int. J. Syst. Evol. Microbiol.">
        <title>The Global Catalogue of Microorganisms (GCM) 10K type strain sequencing project: providing services to taxonomists for standard genome sequencing and annotation.</title>
        <authorList>
            <consortium name="The Broad Institute Genomics Platform"/>
            <consortium name="The Broad Institute Genome Sequencing Center for Infectious Disease"/>
            <person name="Wu L."/>
            <person name="Ma J."/>
        </authorList>
    </citation>
    <scope>NUCLEOTIDE SEQUENCE [LARGE SCALE GENOMIC DNA]</scope>
    <source>
        <strain evidence="5">CGMCC 1.3240</strain>
    </source>
</reference>
<name>A0ABW0VUS9_9BACL</name>
<dbReference type="InterPro" id="IPR036513">
    <property type="entry name" value="STAS_dom_sf"/>
</dbReference>
<evidence type="ECO:0000256" key="2">
    <source>
        <dbReference type="RuleBase" id="RU003749"/>
    </source>
</evidence>
<dbReference type="PROSITE" id="PS50801">
    <property type="entry name" value="STAS"/>
    <property type="match status" value="1"/>
</dbReference>
<evidence type="ECO:0000256" key="1">
    <source>
        <dbReference type="ARBA" id="ARBA00009013"/>
    </source>
</evidence>
<sequence>MKQTDKLFLRTENQEGKCIVYVGGELDLESAAQMRAIMAPLVELTDRELKLNLRELRYVDSTGIGIFVSVLKARHAKNAPFVVEAVPPNIRKLFDMTGITPYILK</sequence>
<evidence type="ECO:0000313" key="4">
    <source>
        <dbReference type="EMBL" id="MFC5649355.1"/>
    </source>
</evidence>
<comment type="caution">
    <text evidence="4">The sequence shown here is derived from an EMBL/GenBank/DDBJ whole genome shotgun (WGS) entry which is preliminary data.</text>
</comment>
<dbReference type="NCBIfam" id="TIGR00377">
    <property type="entry name" value="ant_ant_sig"/>
    <property type="match status" value="1"/>
</dbReference>